<dbReference type="GO" id="GO:0032588">
    <property type="term" value="C:trans-Golgi network membrane"/>
    <property type="evidence" value="ECO:0007669"/>
    <property type="project" value="TreeGrafter"/>
</dbReference>
<evidence type="ECO:0000313" key="3">
    <source>
        <dbReference type="EMBL" id="RWS17039.1"/>
    </source>
</evidence>
<dbReference type="OrthoDB" id="6515426at2759"/>
<dbReference type="InterPro" id="IPR023352">
    <property type="entry name" value="MAPEG-like_dom_sf"/>
</dbReference>
<feature type="transmembrane region" description="Helical" evidence="2">
    <location>
        <begin position="93"/>
        <end position="113"/>
    </location>
</feature>
<dbReference type="EMBL" id="NCKU01000130">
    <property type="protein sequence ID" value="RWS17039.1"/>
    <property type="molecule type" value="Genomic_DNA"/>
</dbReference>
<dbReference type="SUPFAM" id="SSF161084">
    <property type="entry name" value="MAPEG domain-like"/>
    <property type="match status" value="1"/>
</dbReference>
<sequence length="216" mass="24586">MAPTTRQQSRGESTPKPSPSESKITEKRSTRGRKSFIFNLSIYQVAAIGTVAAIILMVFTTYLVMNDIIRLNGNTKWQELTTYASRLEFTMRYQVLGVTFLILASFLVMAVRVRTPAVDPLAGYEYLTQRQRNILTNSLETFVMLSFSQFIVISNLTSQLIVKIIPLVNVLYFIGRFAFLLGYPKYRTFGVILSFTPITALNAYNLYKLGSHLNFY</sequence>
<accession>A0A3S3PVC2</accession>
<feature type="transmembrane region" description="Helical" evidence="2">
    <location>
        <begin position="36"/>
        <end position="65"/>
    </location>
</feature>
<keyword evidence="2" id="KW-0472">Membrane</keyword>
<protein>
    <submittedName>
        <fullName evidence="3">Uncharacterized protein</fullName>
    </submittedName>
</protein>
<name>A0A3S3PVC2_9ACAR</name>
<feature type="transmembrane region" description="Helical" evidence="2">
    <location>
        <begin position="160"/>
        <end position="181"/>
    </location>
</feature>
<keyword evidence="2" id="KW-0812">Transmembrane</keyword>
<evidence type="ECO:0000313" key="4">
    <source>
        <dbReference type="Proteomes" id="UP000285301"/>
    </source>
</evidence>
<dbReference type="AlphaFoldDB" id="A0A3S3PVC2"/>
<organism evidence="3 4">
    <name type="scientific">Dinothrombium tinctorium</name>
    <dbReference type="NCBI Taxonomy" id="1965070"/>
    <lineage>
        <taxon>Eukaryota</taxon>
        <taxon>Metazoa</taxon>
        <taxon>Ecdysozoa</taxon>
        <taxon>Arthropoda</taxon>
        <taxon>Chelicerata</taxon>
        <taxon>Arachnida</taxon>
        <taxon>Acari</taxon>
        <taxon>Acariformes</taxon>
        <taxon>Trombidiformes</taxon>
        <taxon>Prostigmata</taxon>
        <taxon>Anystina</taxon>
        <taxon>Parasitengona</taxon>
        <taxon>Trombidioidea</taxon>
        <taxon>Trombidiidae</taxon>
        <taxon>Dinothrombium</taxon>
    </lineage>
</organism>
<feature type="compositionally biased region" description="Low complexity" evidence="1">
    <location>
        <begin position="12"/>
        <end position="22"/>
    </location>
</feature>
<dbReference type="PANTHER" id="PTHR31004:SF1">
    <property type="entry name" value="TRANSMEMBRANE PROTEIN 79"/>
    <property type="match status" value="1"/>
</dbReference>
<keyword evidence="4" id="KW-1185">Reference proteome</keyword>
<proteinExistence type="predicted"/>
<gene>
    <name evidence="3" type="ORF">B4U79_13193</name>
</gene>
<feature type="compositionally biased region" description="Polar residues" evidence="1">
    <location>
        <begin position="1"/>
        <end position="11"/>
    </location>
</feature>
<dbReference type="Proteomes" id="UP000285301">
    <property type="component" value="Unassembled WGS sequence"/>
</dbReference>
<evidence type="ECO:0000256" key="2">
    <source>
        <dbReference type="SAM" id="Phobius"/>
    </source>
</evidence>
<keyword evidence="2" id="KW-1133">Transmembrane helix</keyword>
<dbReference type="GO" id="GO:0005765">
    <property type="term" value="C:lysosomal membrane"/>
    <property type="evidence" value="ECO:0007669"/>
    <property type="project" value="TreeGrafter"/>
</dbReference>
<comment type="caution">
    <text evidence="3">The sequence shown here is derived from an EMBL/GenBank/DDBJ whole genome shotgun (WGS) entry which is preliminary data.</text>
</comment>
<feature type="region of interest" description="Disordered" evidence="1">
    <location>
        <begin position="1"/>
        <end position="28"/>
    </location>
</feature>
<evidence type="ECO:0000256" key="1">
    <source>
        <dbReference type="SAM" id="MobiDB-lite"/>
    </source>
</evidence>
<reference evidence="3 4" key="1">
    <citation type="journal article" date="2018" name="Gigascience">
        <title>Genomes of trombidid mites reveal novel predicted allergens and laterally-transferred genes associated with secondary metabolism.</title>
        <authorList>
            <person name="Dong X."/>
            <person name="Chaisiri K."/>
            <person name="Xia D."/>
            <person name="Armstrong S.D."/>
            <person name="Fang Y."/>
            <person name="Donnelly M.J."/>
            <person name="Kadowaki T."/>
            <person name="McGarry J.W."/>
            <person name="Darby A.C."/>
            <person name="Makepeace B.L."/>
        </authorList>
    </citation>
    <scope>NUCLEOTIDE SEQUENCE [LARGE SCALE GENOMIC DNA]</scope>
    <source>
        <strain evidence="3">UoL-WK</strain>
    </source>
</reference>
<feature type="transmembrane region" description="Helical" evidence="2">
    <location>
        <begin position="188"/>
        <end position="207"/>
    </location>
</feature>
<feature type="transmembrane region" description="Helical" evidence="2">
    <location>
        <begin position="134"/>
        <end position="154"/>
    </location>
</feature>
<dbReference type="GO" id="GO:0045055">
    <property type="term" value="P:regulated exocytosis"/>
    <property type="evidence" value="ECO:0007669"/>
    <property type="project" value="TreeGrafter"/>
</dbReference>
<dbReference type="PANTHER" id="PTHR31004">
    <property type="entry name" value="TRANSMEMBRANE PROTEIN 79"/>
    <property type="match status" value="1"/>
</dbReference>